<gene>
    <name evidence="1" type="ORF">SFV1gp16</name>
</gene>
<protein>
    <submittedName>
        <fullName evidence="1">Putative glycosyltransferase</fullName>
    </submittedName>
</protein>
<organismHost>
    <name type="scientific">Saccharolobus shibatae</name>
    <dbReference type="NCBI Taxonomy" id="2286"/>
</organismHost>
<keyword evidence="2" id="KW-1185">Reference proteome</keyword>
<organism evidence="1">
    <name type="scientific">Sulfolobus filamentous virus 1</name>
    <name type="common">SFV1</name>
    <name type="synonym">Sulfolobus virus SFV-1</name>
    <dbReference type="NCBI Taxonomy" id="2304198"/>
    <lineage>
        <taxon>Viruses</taxon>
        <taxon>Adnaviria</taxon>
        <taxon>Zilligvirae</taxon>
        <taxon>Taleaviricota</taxon>
        <taxon>Tokiviricetes</taxon>
        <taxon>Ligamenvirales</taxon>
        <taxon>Lipothrixviridae</taxon>
        <taxon>Alphalipothrixvirus</taxon>
        <taxon>Alphalipothrixvirus beppuense</taxon>
    </lineage>
</organism>
<keyword evidence="1" id="KW-0808">Transferase</keyword>
<name>A0A346LU55_SUFV1</name>
<dbReference type="GO" id="GO:0016740">
    <property type="term" value="F:transferase activity"/>
    <property type="evidence" value="ECO:0007669"/>
    <property type="project" value="UniProtKB-KW"/>
</dbReference>
<sequence length="292" mass="34590">MRIAIVYSPIRRVGSTYIQYQLITEGLQENGVKVDTYDTFTDDLTQYDVLIWWMPFRTPEFENFIHAKKRYTKLQLLFNPIDTNSLSEFVKKRLKYNIDLIITPSTHNYELFMKEGFNPLLLPHAIHENIDEVQCELNDDRYYIETRSFPYRRGTDIALQYDVKVITAVQYVENHNAFLKVMCKAGNMIIPARGGAFEIQALEALALGMKVYYSQRKIFDYIIDFKPTFEIRGEYCKTEYLNDIYQVGCYDNVIKAKTLPELPKPNRKHYLALYNQFMIARRLMEEIMKHET</sequence>
<dbReference type="EMBL" id="MH447526">
    <property type="protein sequence ID" value="AXQ00098.1"/>
    <property type="molecule type" value="Genomic_DNA"/>
</dbReference>
<evidence type="ECO:0000313" key="2">
    <source>
        <dbReference type="Proteomes" id="UP000263690"/>
    </source>
</evidence>
<accession>A0A346LU55</accession>
<dbReference type="Proteomes" id="UP000263690">
    <property type="component" value="Segment"/>
</dbReference>
<reference evidence="1" key="1">
    <citation type="journal article" date="2018" name="Nat. Commun.">
        <title>Structural conservation in a membrane-enveloped filamentous virus infecting a hyperthermophilic acidophile.</title>
        <authorList>
            <person name="Liu Y."/>
            <person name="Osinski T."/>
            <person name="Wang F."/>
            <person name="Krupovic M."/>
            <person name="Schouten S."/>
            <person name="Kasson P."/>
            <person name="Prangishvili D."/>
            <person name="Egelman E.H."/>
        </authorList>
    </citation>
    <scope>NUCLEOTIDE SEQUENCE [LARGE SCALE GENOMIC DNA]</scope>
    <source>
        <strain evidence="1">S48</strain>
    </source>
</reference>
<proteinExistence type="predicted"/>
<evidence type="ECO:0000313" key="1">
    <source>
        <dbReference type="EMBL" id="AXQ00098.1"/>
    </source>
</evidence>